<feature type="region of interest" description="Disordered" evidence="1">
    <location>
        <begin position="596"/>
        <end position="619"/>
    </location>
</feature>
<feature type="region of interest" description="Disordered" evidence="1">
    <location>
        <begin position="840"/>
        <end position="872"/>
    </location>
</feature>
<dbReference type="Proteomes" id="UP000675881">
    <property type="component" value="Chromosome 7"/>
</dbReference>
<feature type="compositionally biased region" description="Polar residues" evidence="1">
    <location>
        <begin position="59"/>
        <end position="76"/>
    </location>
</feature>
<organism evidence="2 3">
    <name type="scientific">Lepeophtheirus salmonis</name>
    <name type="common">Salmon louse</name>
    <name type="synonym">Caligus salmonis</name>
    <dbReference type="NCBI Taxonomy" id="72036"/>
    <lineage>
        <taxon>Eukaryota</taxon>
        <taxon>Metazoa</taxon>
        <taxon>Ecdysozoa</taxon>
        <taxon>Arthropoda</taxon>
        <taxon>Crustacea</taxon>
        <taxon>Multicrustacea</taxon>
        <taxon>Hexanauplia</taxon>
        <taxon>Copepoda</taxon>
        <taxon>Siphonostomatoida</taxon>
        <taxon>Caligidae</taxon>
        <taxon>Lepeophtheirus</taxon>
    </lineage>
</organism>
<protein>
    <submittedName>
        <fullName evidence="2">(salmon louse) hypothetical protein</fullName>
    </submittedName>
</protein>
<feature type="compositionally biased region" description="Basic residues" evidence="1">
    <location>
        <begin position="499"/>
        <end position="510"/>
    </location>
</feature>
<feature type="compositionally biased region" description="Low complexity" evidence="1">
    <location>
        <begin position="598"/>
        <end position="610"/>
    </location>
</feature>
<dbReference type="OrthoDB" id="10688709at2759"/>
<accession>A0A7R8D7C1</accession>
<dbReference type="EMBL" id="HG994586">
    <property type="protein sequence ID" value="CAF2998764.1"/>
    <property type="molecule type" value="Genomic_DNA"/>
</dbReference>
<feature type="region of interest" description="Disordered" evidence="1">
    <location>
        <begin position="491"/>
        <end position="516"/>
    </location>
</feature>
<feature type="region of interest" description="Disordered" evidence="1">
    <location>
        <begin position="164"/>
        <end position="241"/>
    </location>
</feature>
<dbReference type="AlphaFoldDB" id="A0A7R8D7C1"/>
<gene>
    <name evidence="2" type="ORF">LSAA_13313</name>
</gene>
<feature type="compositionally biased region" description="Polar residues" evidence="1">
    <location>
        <begin position="111"/>
        <end position="123"/>
    </location>
</feature>
<feature type="compositionally biased region" description="Low complexity" evidence="1">
    <location>
        <begin position="85"/>
        <end position="110"/>
    </location>
</feature>
<feature type="region of interest" description="Disordered" evidence="1">
    <location>
        <begin position="1"/>
        <end position="123"/>
    </location>
</feature>
<evidence type="ECO:0000313" key="3">
    <source>
        <dbReference type="Proteomes" id="UP000675881"/>
    </source>
</evidence>
<feature type="compositionally biased region" description="Polar residues" evidence="1">
    <location>
        <begin position="1"/>
        <end position="12"/>
    </location>
</feature>
<feature type="region of interest" description="Disordered" evidence="1">
    <location>
        <begin position="750"/>
        <end position="775"/>
    </location>
</feature>
<feature type="compositionally biased region" description="Basic and acidic residues" evidence="1">
    <location>
        <begin position="224"/>
        <end position="236"/>
    </location>
</feature>
<name>A0A7R8D7C1_LEPSM</name>
<evidence type="ECO:0000256" key="1">
    <source>
        <dbReference type="SAM" id="MobiDB-lite"/>
    </source>
</evidence>
<proteinExistence type="predicted"/>
<reference evidence="2" key="1">
    <citation type="submission" date="2021-02" db="EMBL/GenBank/DDBJ databases">
        <authorList>
            <person name="Bekaert M."/>
        </authorList>
    </citation>
    <scope>NUCLEOTIDE SEQUENCE</scope>
    <source>
        <strain evidence="2">IoA-00</strain>
    </source>
</reference>
<evidence type="ECO:0000313" key="2">
    <source>
        <dbReference type="EMBL" id="CAF2998764.1"/>
    </source>
</evidence>
<sequence>MDKTSNFSTSASDFEFKSPFQPSNNALDTFDEPLKENNVELSTSSKCKSPIHGVHISADPTNDTDAVKVSNNSSKVMHQVENDCSSEQSETQNSSNVSSVASNESDSNSNIDVTSTECSPSTTNVVIPTPSNLNFNSLNISGCSSQSQIIHPSIIDNLTNHESTTKENIKDPKEQSSSSLVDIPPQLSPSSDRCVEDIPFDSDVSFPETGNLDDDSPSPLHEVSSSERMPKLKEKNPSLIPKNQELGSMTITVSRDCPESKNVLTTINRPINLSSPQNFTTVSSTNHNTINGSVCSSTNASTSVVASAQNSKDSNKIFITPRKLVKINKLPDDIIKSDVKKINLASLNKSTFNNSSKGLVKLNSLSNKVSMSLGQNIDFKVLSMPPPNLKEKVEKLKTTILNRNDTNNAEFGQLMKNASSDDQSQKFLQKIQESLKISDKCDEVVFHVSNSVECSNNLSISSLDVTTSPSGVKVMLCSESDAIEKYDLLNESPPITRTPNKRGRGKQPRKASKETMEPEDINNFLANKELISNFRYHLSIMMEGFSVPREWEGIDPVIAMLASKKQNPNFAHIDIDSMMQLYAKILHYENFINTTNEVPSTQSPKSPTSSSEKEPEVTSPVCNIKHEIIEEIESSPYSVVLSSVHPPADRSVEYVPERYHSSNGQKIGRGKHVITFDYDKSHFGPIYAETDEEVRAIVNLVQEKVAEIKCRKENRTLYSYSSGSVIAESLLPEDVLNYIRESFTVKAIRNPSSGLPSVKSEPLEDSFQQKEPVSASRLERNVFSKDIPKVSESSKSKENSHISKKIDFANEISDLLGKIDPKSEEPPQVISSSQRVTNLRPLLLKPNPNKRKRPIRKKKNSEITPEEALGASSLYVRPNKQEKVMKLLAQKEKKG</sequence>
<feature type="compositionally biased region" description="Basic and acidic residues" evidence="1">
    <location>
        <begin position="164"/>
        <end position="174"/>
    </location>
</feature>
<feature type="compositionally biased region" description="Basic residues" evidence="1">
    <location>
        <begin position="848"/>
        <end position="859"/>
    </location>
</feature>
<keyword evidence="3" id="KW-1185">Reference proteome</keyword>